<feature type="region of interest" description="Disordered" evidence="1">
    <location>
        <begin position="1"/>
        <end position="75"/>
    </location>
</feature>
<comment type="caution">
    <text evidence="2">The sequence shown here is derived from an EMBL/GenBank/DDBJ whole genome shotgun (WGS) entry which is preliminary data.</text>
</comment>
<protein>
    <submittedName>
        <fullName evidence="2">Uncharacterized protein</fullName>
    </submittedName>
</protein>
<keyword evidence="3" id="KW-1185">Reference proteome</keyword>
<evidence type="ECO:0000313" key="3">
    <source>
        <dbReference type="Proteomes" id="UP001180020"/>
    </source>
</evidence>
<gene>
    <name evidence="2" type="ORF">QJS10_CPB21g01479</name>
</gene>
<reference evidence="2" key="2">
    <citation type="submission" date="2023-06" db="EMBL/GenBank/DDBJ databases">
        <authorList>
            <person name="Ma L."/>
            <person name="Liu K.-W."/>
            <person name="Li Z."/>
            <person name="Hsiao Y.-Y."/>
            <person name="Qi Y."/>
            <person name="Fu T."/>
            <person name="Tang G."/>
            <person name="Zhang D."/>
            <person name="Sun W.-H."/>
            <person name="Liu D.-K."/>
            <person name="Li Y."/>
            <person name="Chen G.-Z."/>
            <person name="Liu X.-D."/>
            <person name="Liao X.-Y."/>
            <person name="Jiang Y.-T."/>
            <person name="Yu X."/>
            <person name="Hao Y."/>
            <person name="Huang J."/>
            <person name="Zhao X.-W."/>
            <person name="Ke S."/>
            <person name="Chen Y.-Y."/>
            <person name="Wu W.-L."/>
            <person name="Hsu J.-L."/>
            <person name="Lin Y.-F."/>
            <person name="Huang M.-D."/>
            <person name="Li C.-Y."/>
            <person name="Huang L."/>
            <person name="Wang Z.-W."/>
            <person name="Zhao X."/>
            <person name="Zhong W.-Y."/>
            <person name="Peng D.-H."/>
            <person name="Ahmad S."/>
            <person name="Lan S."/>
            <person name="Zhang J.-S."/>
            <person name="Tsai W.-C."/>
            <person name="Van De Peer Y."/>
            <person name="Liu Z.-J."/>
        </authorList>
    </citation>
    <scope>NUCLEOTIDE SEQUENCE</scope>
    <source>
        <strain evidence="2">CP</strain>
        <tissue evidence="2">Leaves</tissue>
    </source>
</reference>
<organism evidence="2 3">
    <name type="scientific">Acorus calamus</name>
    <name type="common">Sweet flag</name>
    <dbReference type="NCBI Taxonomy" id="4465"/>
    <lineage>
        <taxon>Eukaryota</taxon>
        <taxon>Viridiplantae</taxon>
        <taxon>Streptophyta</taxon>
        <taxon>Embryophyta</taxon>
        <taxon>Tracheophyta</taxon>
        <taxon>Spermatophyta</taxon>
        <taxon>Magnoliopsida</taxon>
        <taxon>Liliopsida</taxon>
        <taxon>Acoraceae</taxon>
        <taxon>Acorus</taxon>
    </lineage>
</organism>
<feature type="compositionally biased region" description="Low complexity" evidence="1">
    <location>
        <begin position="38"/>
        <end position="51"/>
    </location>
</feature>
<name>A0AAV9C575_ACOCL</name>
<reference evidence="2" key="1">
    <citation type="journal article" date="2023" name="Nat. Commun.">
        <title>Diploid and tetraploid genomes of Acorus and the evolution of monocots.</title>
        <authorList>
            <person name="Ma L."/>
            <person name="Liu K.W."/>
            <person name="Li Z."/>
            <person name="Hsiao Y.Y."/>
            <person name="Qi Y."/>
            <person name="Fu T."/>
            <person name="Tang G.D."/>
            <person name="Zhang D."/>
            <person name="Sun W.H."/>
            <person name="Liu D.K."/>
            <person name="Li Y."/>
            <person name="Chen G.Z."/>
            <person name="Liu X.D."/>
            <person name="Liao X.Y."/>
            <person name="Jiang Y.T."/>
            <person name="Yu X."/>
            <person name="Hao Y."/>
            <person name="Huang J."/>
            <person name="Zhao X.W."/>
            <person name="Ke S."/>
            <person name="Chen Y.Y."/>
            <person name="Wu W.L."/>
            <person name="Hsu J.L."/>
            <person name="Lin Y.F."/>
            <person name="Huang M.D."/>
            <person name="Li C.Y."/>
            <person name="Huang L."/>
            <person name="Wang Z.W."/>
            <person name="Zhao X."/>
            <person name="Zhong W.Y."/>
            <person name="Peng D.H."/>
            <person name="Ahmad S."/>
            <person name="Lan S."/>
            <person name="Zhang J.S."/>
            <person name="Tsai W.C."/>
            <person name="Van de Peer Y."/>
            <person name="Liu Z.J."/>
        </authorList>
    </citation>
    <scope>NUCLEOTIDE SEQUENCE</scope>
    <source>
        <strain evidence="2">CP</strain>
    </source>
</reference>
<accession>A0AAV9C575</accession>
<dbReference type="AlphaFoldDB" id="A0AAV9C575"/>
<evidence type="ECO:0000313" key="2">
    <source>
        <dbReference type="EMBL" id="KAK1283847.1"/>
    </source>
</evidence>
<dbReference type="Proteomes" id="UP001180020">
    <property type="component" value="Unassembled WGS sequence"/>
</dbReference>
<proteinExistence type="predicted"/>
<feature type="compositionally biased region" description="Basic residues" evidence="1">
    <location>
        <begin position="1"/>
        <end position="12"/>
    </location>
</feature>
<evidence type="ECO:0000256" key="1">
    <source>
        <dbReference type="SAM" id="MobiDB-lite"/>
    </source>
</evidence>
<dbReference type="EMBL" id="JAUJYO010000021">
    <property type="protein sequence ID" value="KAK1283847.1"/>
    <property type="molecule type" value="Genomic_DNA"/>
</dbReference>
<sequence>MQRRRRRRRRRRDTCDGDGGVEVLPDLGDHQPISTDNDSPGVDPVDVADGVRALGEDGGSEGVDFSGFEEEGFVG</sequence>